<protein>
    <submittedName>
        <fullName evidence="1">Uncharacterized protein</fullName>
    </submittedName>
</protein>
<reference evidence="1" key="1">
    <citation type="submission" date="2014-09" db="EMBL/GenBank/DDBJ databases">
        <authorList>
            <person name="Magalhaes I.L.F."/>
            <person name="Oliveira U."/>
            <person name="Santos F.R."/>
            <person name="Vidigal T.H.D.A."/>
            <person name="Brescovit A.D."/>
            <person name="Santos A.J."/>
        </authorList>
    </citation>
    <scope>NUCLEOTIDE SEQUENCE</scope>
    <source>
        <tissue evidence="1">Shoot tissue taken approximately 20 cm above the soil surface</tissue>
    </source>
</reference>
<accession>A0A0A9GQN8</accession>
<dbReference type="EMBL" id="GBRH01171129">
    <property type="protein sequence ID" value="JAE26767.1"/>
    <property type="molecule type" value="Transcribed_RNA"/>
</dbReference>
<proteinExistence type="predicted"/>
<name>A0A0A9GQN8_ARUDO</name>
<reference evidence="1" key="2">
    <citation type="journal article" date="2015" name="Data Brief">
        <title>Shoot transcriptome of the giant reed, Arundo donax.</title>
        <authorList>
            <person name="Barrero R.A."/>
            <person name="Guerrero F.D."/>
            <person name="Moolhuijzen P."/>
            <person name="Goolsby J.A."/>
            <person name="Tidwell J."/>
            <person name="Bellgard S.E."/>
            <person name="Bellgard M.I."/>
        </authorList>
    </citation>
    <scope>NUCLEOTIDE SEQUENCE</scope>
    <source>
        <tissue evidence="1">Shoot tissue taken approximately 20 cm above the soil surface</tissue>
    </source>
</reference>
<dbReference type="AlphaFoldDB" id="A0A0A9GQN8"/>
<organism evidence="1">
    <name type="scientific">Arundo donax</name>
    <name type="common">Giant reed</name>
    <name type="synonym">Donax arundinaceus</name>
    <dbReference type="NCBI Taxonomy" id="35708"/>
    <lineage>
        <taxon>Eukaryota</taxon>
        <taxon>Viridiplantae</taxon>
        <taxon>Streptophyta</taxon>
        <taxon>Embryophyta</taxon>
        <taxon>Tracheophyta</taxon>
        <taxon>Spermatophyta</taxon>
        <taxon>Magnoliopsida</taxon>
        <taxon>Liliopsida</taxon>
        <taxon>Poales</taxon>
        <taxon>Poaceae</taxon>
        <taxon>PACMAD clade</taxon>
        <taxon>Arundinoideae</taxon>
        <taxon>Arundineae</taxon>
        <taxon>Arundo</taxon>
    </lineage>
</organism>
<evidence type="ECO:0000313" key="1">
    <source>
        <dbReference type="EMBL" id="JAE26767.1"/>
    </source>
</evidence>
<sequence length="17" mass="2111">MRWWLRRAALCSSCSRE</sequence>